<keyword evidence="2" id="KW-1185">Reference proteome</keyword>
<sequence length="106" mass="12621">MNRAEKKNMIKEEWKSPYFVMLGINAHLRECAVDFDRYMSSNTDALSTKHGEQAGKSLLARELNKELMDLLILLEMKRDNDCWDIYDDRINRFIEKYDEEQRLTNG</sequence>
<reference evidence="1 2" key="1">
    <citation type="journal article" date="2024" name="BMC Biol.">
        <title>Comparative genomics of Ascetosporea gives new insight into the evolutionary basis for animal parasitism in Rhizaria.</title>
        <authorList>
            <person name="Hiltunen Thoren M."/>
            <person name="Onut-Brannstrom I."/>
            <person name="Alfjorden A."/>
            <person name="Peckova H."/>
            <person name="Swords F."/>
            <person name="Hooper C."/>
            <person name="Holzer A.S."/>
            <person name="Bass D."/>
            <person name="Burki F."/>
        </authorList>
    </citation>
    <scope>NUCLEOTIDE SEQUENCE [LARGE SCALE GENOMIC DNA]</scope>
    <source>
        <strain evidence="1">20-A016</strain>
    </source>
</reference>
<evidence type="ECO:0000313" key="1">
    <source>
        <dbReference type="EMBL" id="MES1922798.1"/>
    </source>
</evidence>
<gene>
    <name evidence="1" type="ORF">MHBO_004323</name>
</gene>
<evidence type="ECO:0000313" key="2">
    <source>
        <dbReference type="Proteomes" id="UP001439008"/>
    </source>
</evidence>
<name>A0ABV2AT01_9EUKA</name>
<comment type="caution">
    <text evidence="1">The sequence shown here is derived from an EMBL/GenBank/DDBJ whole genome shotgun (WGS) entry which is preliminary data.</text>
</comment>
<protein>
    <submittedName>
        <fullName evidence="1">Uncharacterized protein</fullName>
    </submittedName>
</protein>
<accession>A0ABV2AT01</accession>
<organism evidence="1 2">
    <name type="scientific">Bonamia ostreae</name>
    <dbReference type="NCBI Taxonomy" id="126728"/>
    <lineage>
        <taxon>Eukaryota</taxon>
        <taxon>Sar</taxon>
        <taxon>Rhizaria</taxon>
        <taxon>Endomyxa</taxon>
        <taxon>Ascetosporea</taxon>
        <taxon>Haplosporida</taxon>
        <taxon>Bonamia</taxon>
    </lineage>
</organism>
<dbReference type="EMBL" id="JBDODL010003748">
    <property type="protein sequence ID" value="MES1922798.1"/>
    <property type="molecule type" value="Genomic_DNA"/>
</dbReference>
<dbReference type="Proteomes" id="UP001439008">
    <property type="component" value="Unassembled WGS sequence"/>
</dbReference>
<proteinExistence type="predicted"/>